<sequence>MAINARSGNAVKTKDAPDLLPVFSQAIKTKDLIFVSGNIGVDPKTSQLVSGVKEQTTQILNNIKAVLEAGGSGLGKVVKVNVYITDMRIFEEMNEAYLGVFEDPQPK</sequence>
<dbReference type="GO" id="GO:0019239">
    <property type="term" value="F:deaminase activity"/>
    <property type="evidence" value="ECO:0007669"/>
    <property type="project" value="TreeGrafter"/>
</dbReference>
<proteinExistence type="inferred from homology"/>
<comment type="caution">
    <text evidence="2">The sequence shown here is derived from an EMBL/GenBank/DDBJ whole genome shotgun (WGS) entry which is preliminary data.</text>
</comment>
<comment type="similarity">
    <text evidence="1">Belongs to the RutC family.</text>
</comment>
<dbReference type="PANTHER" id="PTHR11803:SF58">
    <property type="entry name" value="PROTEIN HMF1-RELATED"/>
    <property type="match status" value="1"/>
</dbReference>
<dbReference type="GO" id="GO:0005829">
    <property type="term" value="C:cytosol"/>
    <property type="evidence" value="ECO:0007669"/>
    <property type="project" value="TreeGrafter"/>
</dbReference>
<evidence type="ECO:0000313" key="3">
    <source>
        <dbReference type="Proteomes" id="UP001172673"/>
    </source>
</evidence>
<accession>A0AA38WXM3</accession>
<dbReference type="InterPro" id="IPR035959">
    <property type="entry name" value="RutC-like_sf"/>
</dbReference>
<evidence type="ECO:0000256" key="1">
    <source>
        <dbReference type="ARBA" id="ARBA00010552"/>
    </source>
</evidence>
<organism evidence="2 3">
    <name type="scientific">Cladophialophora chaetospira</name>
    <dbReference type="NCBI Taxonomy" id="386627"/>
    <lineage>
        <taxon>Eukaryota</taxon>
        <taxon>Fungi</taxon>
        <taxon>Dikarya</taxon>
        <taxon>Ascomycota</taxon>
        <taxon>Pezizomycotina</taxon>
        <taxon>Eurotiomycetes</taxon>
        <taxon>Chaetothyriomycetidae</taxon>
        <taxon>Chaetothyriales</taxon>
        <taxon>Herpotrichiellaceae</taxon>
        <taxon>Cladophialophora</taxon>
    </lineage>
</organism>
<dbReference type="CDD" id="cd00448">
    <property type="entry name" value="YjgF_YER057c_UK114_family"/>
    <property type="match status" value="1"/>
</dbReference>
<dbReference type="InterPro" id="IPR006175">
    <property type="entry name" value="YjgF/YER057c/UK114"/>
</dbReference>
<gene>
    <name evidence="2" type="ORF">H2200_012752</name>
</gene>
<reference evidence="2" key="1">
    <citation type="submission" date="2022-10" db="EMBL/GenBank/DDBJ databases">
        <title>Culturing micro-colonial fungi from biological soil crusts in the Mojave desert and describing Neophaeococcomyces mojavensis, and introducing the new genera and species Taxawa tesnikishii.</title>
        <authorList>
            <person name="Kurbessoian T."/>
            <person name="Stajich J.E."/>
        </authorList>
    </citation>
    <scope>NUCLEOTIDE SEQUENCE</scope>
    <source>
        <strain evidence="2">TK_41</strain>
    </source>
</reference>
<dbReference type="GO" id="GO:0005739">
    <property type="term" value="C:mitochondrion"/>
    <property type="evidence" value="ECO:0007669"/>
    <property type="project" value="TreeGrafter"/>
</dbReference>
<keyword evidence="3" id="KW-1185">Reference proteome</keyword>
<dbReference type="SUPFAM" id="SSF55298">
    <property type="entry name" value="YjgF-like"/>
    <property type="match status" value="1"/>
</dbReference>
<dbReference type="PANTHER" id="PTHR11803">
    <property type="entry name" value="2-IMINOBUTANOATE/2-IMINOPROPANOATE DEAMINASE RIDA"/>
    <property type="match status" value="1"/>
</dbReference>
<evidence type="ECO:0000313" key="2">
    <source>
        <dbReference type="EMBL" id="KAJ9602972.1"/>
    </source>
</evidence>
<name>A0AA38WXM3_9EURO</name>
<dbReference type="FunFam" id="3.30.1330.40:FF:000001">
    <property type="entry name" value="L-PSP family endoribonuclease"/>
    <property type="match status" value="1"/>
</dbReference>
<dbReference type="EMBL" id="JAPDRK010000024">
    <property type="protein sequence ID" value="KAJ9602972.1"/>
    <property type="molecule type" value="Genomic_DNA"/>
</dbReference>
<dbReference type="AlphaFoldDB" id="A0AA38WXM3"/>
<dbReference type="Proteomes" id="UP001172673">
    <property type="component" value="Unassembled WGS sequence"/>
</dbReference>
<dbReference type="Pfam" id="PF01042">
    <property type="entry name" value="Ribonuc_L-PSP"/>
    <property type="match status" value="1"/>
</dbReference>
<protein>
    <submittedName>
        <fullName evidence="2">Uncharacterized protein</fullName>
    </submittedName>
</protein>
<dbReference type="Gene3D" id="3.30.1330.40">
    <property type="entry name" value="RutC-like"/>
    <property type="match status" value="1"/>
</dbReference>